<comment type="caution">
    <text evidence="6">The sequence shown here is derived from an EMBL/GenBank/DDBJ whole genome shotgun (WGS) entry which is preliminary data.</text>
</comment>
<dbReference type="InterPro" id="IPR000847">
    <property type="entry name" value="LysR_HTH_N"/>
</dbReference>
<evidence type="ECO:0000256" key="3">
    <source>
        <dbReference type="ARBA" id="ARBA00023125"/>
    </source>
</evidence>
<proteinExistence type="inferred from homology"/>
<protein>
    <recommendedName>
        <fullName evidence="5">HTH lysR-type domain-containing protein</fullName>
    </recommendedName>
</protein>
<dbReference type="PANTHER" id="PTHR30427">
    <property type="entry name" value="TRANSCRIPTIONAL ACTIVATOR PROTEIN LYSR"/>
    <property type="match status" value="1"/>
</dbReference>
<dbReference type="GO" id="GO:0003700">
    <property type="term" value="F:DNA-binding transcription factor activity"/>
    <property type="evidence" value="ECO:0007669"/>
    <property type="project" value="InterPro"/>
</dbReference>
<dbReference type="InterPro" id="IPR036390">
    <property type="entry name" value="WH_DNA-bd_sf"/>
</dbReference>
<dbReference type="Gene3D" id="1.10.10.10">
    <property type="entry name" value="Winged helix-like DNA-binding domain superfamily/Winged helix DNA-binding domain"/>
    <property type="match status" value="1"/>
</dbReference>
<organism evidence="6 7">
    <name type="scientific">Teichococcus deserti</name>
    <dbReference type="NCBI Taxonomy" id="1817963"/>
    <lineage>
        <taxon>Bacteria</taxon>
        <taxon>Pseudomonadati</taxon>
        <taxon>Pseudomonadota</taxon>
        <taxon>Alphaproteobacteria</taxon>
        <taxon>Acetobacterales</taxon>
        <taxon>Roseomonadaceae</taxon>
        <taxon>Roseomonas</taxon>
    </lineage>
</organism>
<dbReference type="RefSeq" id="WP_076956052.1">
    <property type="nucleotide sequence ID" value="NZ_MLCO01000024.1"/>
</dbReference>
<dbReference type="PROSITE" id="PS50931">
    <property type="entry name" value="HTH_LYSR"/>
    <property type="match status" value="1"/>
</dbReference>
<reference evidence="6 7" key="1">
    <citation type="submission" date="2016-10" db="EMBL/GenBank/DDBJ databases">
        <title>Draft Genome sequence of Roseomonas sp. strain M3.</title>
        <authorList>
            <person name="Subhash Y."/>
            <person name="Lee S."/>
        </authorList>
    </citation>
    <scope>NUCLEOTIDE SEQUENCE [LARGE SCALE GENOMIC DNA]</scope>
    <source>
        <strain evidence="6 7">M3</strain>
    </source>
</reference>
<sequence>MLLSVRELDVFRHVMERGSITGAARALHITQPAVSKMLQQAETRLGFSLFLRDGRTLRPTAEAQALFPETLSAFAAIDVVQRLAGALQGGVAGALSIAVIPSIANSIMPVAITRFRKQLPEVAVILHAVPAPEVVRLVEDHRVELGAVIGPVGGRQVVVSDTCVTELACLMPDDHPLAVRQAVRPEDLQPWPLIASSGNWPLGAQLNVVFADANVPLKIAVTVDHATVAGGLVRSGAGVALLDRFGLLSAQEPGLLARPLLPTTASTARILLPRFRPVSRQAATFRQVLVEVAMEAGIAFSQSGRR</sequence>
<dbReference type="SUPFAM" id="SSF46785">
    <property type="entry name" value="Winged helix' DNA-binding domain"/>
    <property type="match status" value="1"/>
</dbReference>
<dbReference type="Pfam" id="PF00126">
    <property type="entry name" value="HTH_1"/>
    <property type="match status" value="1"/>
</dbReference>
<evidence type="ECO:0000256" key="1">
    <source>
        <dbReference type="ARBA" id="ARBA00009437"/>
    </source>
</evidence>
<dbReference type="InterPro" id="IPR005119">
    <property type="entry name" value="LysR_subst-bd"/>
</dbReference>
<dbReference type="Proteomes" id="UP000188879">
    <property type="component" value="Unassembled WGS sequence"/>
</dbReference>
<dbReference type="AlphaFoldDB" id="A0A1V2H7G8"/>
<keyword evidence="2" id="KW-0805">Transcription regulation</keyword>
<gene>
    <name evidence="6" type="ORF">BKE38_03785</name>
</gene>
<evidence type="ECO:0000259" key="5">
    <source>
        <dbReference type="PROSITE" id="PS50931"/>
    </source>
</evidence>
<dbReference type="InterPro" id="IPR036388">
    <property type="entry name" value="WH-like_DNA-bd_sf"/>
</dbReference>
<evidence type="ECO:0000256" key="2">
    <source>
        <dbReference type="ARBA" id="ARBA00023015"/>
    </source>
</evidence>
<keyword evidence="7" id="KW-1185">Reference proteome</keyword>
<evidence type="ECO:0000256" key="4">
    <source>
        <dbReference type="ARBA" id="ARBA00023163"/>
    </source>
</evidence>
<evidence type="ECO:0000313" key="6">
    <source>
        <dbReference type="EMBL" id="ONG57898.1"/>
    </source>
</evidence>
<evidence type="ECO:0000313" key="7">
    <source>
        <dbReference type="Proteomes" id="UP000188879"/>
    </source>
</evidence>
<dbReference type="Gene3D" id="3.40.190.290">
    <property type="match status" value="1"/>
</dbReference>
<dbReference type="EMBL" id="MLCO01000024">
    <property type="protein sequence ID" value="ONG57898.1"/>
    <property type="molecule type" value="Genomic_DNA"/>
</dbReference>
<dbReference type="GO" id="GO:0043565">
    <property type="term" value="F:sequence-specific DNA binding"/>
    <property type="evidence" value="ECO:0007669"/>
    <property type="project" value="TreeGrafter"/>
</dbReference>
<dbReference type="PRINTS" id="PR00039">
    <property type="entry name" value="HTHLYSR"/>
</dbReference>
<keyword evidence="3" id="KW-0238">DNA-binding</keyword>
<name>A0A1V2H7G8_9PROT</name>
<dbReference type="PANTHER" id="PTHR30427:SF1">
    <property type="entry name" value="TRANSCRIPTIONAL ACTIVATOR PROTEIN LYSR"/>
    <property type="match status" value="1"/>
</dbReference>
<feature type="domain" description="HTH lysR-type" evidence="5">
    <location>
        <begin position="1"/>
        <end position="60"/>
    </location>
</feature>
<dbReference type="SUPFAM" id="SSF53850">
    <property type="entry name" value="Periplasmic binding protein-like II"/>
    <property type="match status" value="1"/>
</dbReference>
<dbReference type="GO" id="GO:0010628">
    <property type="term" value="P:positive regulation of gene expression"/>
    <property type="evidence" value="ECO:0007669"/>
    <property type="project" value="TreeGrafter"/>
</dbReference>
<dbReference type="Pfam" id="PF03466">
    <property type="entry name" value="LysR_substrate"/>
    <property type="match status" value="1"/>
</dbReference>
<comment type="similarity">
    <text evidence="1">Belongs to the LysR transcriptional regulatory family.</text>
</comment>
<dbReference type="OrthoDB" id="9806538at2"/>
<keyword evidence="4" id="KW-0804">Transcription</keyword>
<accession>A0A1V2H7G8</accession>